<feature type="chain" id="PRO_5012059679" evidence="14">
    <location>
        <begin position="23"/>
        <end position="405"/>
    </location>
</feature>
<dbReference type="RefSeq" id="WP_089271545.1">
    <property type="nucleotide sequence ID" value="NZ_FZNN01000013.1"/>
</dbReference>
<keyword evidence="11" id="KW-0408">Iron</keyword>
<dbReference type="Proteomes" id="UP000198417">
    <property type="component" value="Unassembled WGS sequence"/>
</dbReference>
<dbReference type="InterPro" id="IPR006471">
    <property type="entry name" value="Formate_DH_gsu"/>
</dbReference>
<evidence type="ECO:0000256" key="5">
    <source>
        <dbReference type="ARBA" id="ARBA00022475"/>
    </source>
</evidence>
<dbReference type="SUPFAM" id="SSF81342">
    <property type="entry name" value="Transmembrane di-heme cytochromes"/>
    <property type="match status" value="1"/>
</dbReference>
<dbReference type="GO" id="GO:0046872">
    <property type="term" value="F:metal ion binding"/>
    <property type="evidence" value="ECO:0007669"/>
    <property type="project" value="UniProtKB-KW"/>
</dbReference>
<dbReference type="InterPro" id="IPR011577">
    <property type="entry name" value="Cyt_b561_bac/Ni-Hgenase"/>
</dbReference>
<dbReference type="GO" id="GO:0036397">
    <property type="term" value="F:formate dehydrogenase (quinone) activity"/>
    <property type="evidence" value="ECO:0007669"/>
    <property type="project" value="TreeGrafter"/>
</dbReference>
<evidence type="ECO:0000256" key="10">
    <source>
        <dbReference type="ARBA" id="ARBA00022989"/>
    </source>
</evidence>
<protein>
    <submittedName>
        <fullName evidence="16">Formate dehydrogenase gamma subunit</fullName>
    </submittedName>
</protein>
<evidence type="ECO:0000256" key="8">
    <source>
        <dbReference type="ARBA" id="ARBA00022723"/>
    </source>
</evidence>
<evidence type="ECO:0000256" key="9">
    <source>
        <dbReference type="ARBA" id="ARBA00022982"/>
    </source>
</evidence>
<accession>A0A238XUF3</accession>
<evidence type="ECO:0000256" key="13">
    <source>
        <dbReference type="SAM" id="Phobius"/>
    </source>
</evidence>
<feature type="signal peptide" evidence="14">
    <location>
        <begin position="1"/>
        <end position="22"/>
    </location>
</feature>
<comment type="subcellular location">
    <subcellularLocation>
        <location evidence="2">Cell membrane</location>
        <topology evidence="2">Multi-pass membrane protein</topology>
    </subcellularLocation>
</comment>
<feature type="transmembrane region" description="Helical" evidence="13">
    <location>
        <begin position="127"/>
        <end position="148"/>
    </location>
</feature>
<name>A0A238XUF3_9RHOB</name>
<dbReference type="Pfam" id="PF01292">
    <property type="entry name" value="Ni_hydr_CYTB"/>
    <property type="match status" value="1"/>
</dbReference>
<feature type="transmembrane region" description="Helical" evidence="13">
    <location>
        <begin position="175"/>
        <end position="194"/>
    </location>
</feature>
<evidence type="ECO:0000256" key="2">
    <source>
        <dbReference type="ARBA" id="ARBA00004651"/>
    </source>
</evidence>
<keyword evidence="12 13" id="KW-0472">Membrane</keyword>
<dbReference type="InterPro" id="IPR016174">
    <property type="entry name" value="Di-haem_cyt_TM"/>
</dbReference>
<keyword evidence="9" id="KW-0249">Electron transport</keyword>
<dbReference type="GO" id="GO:0022904">
    <property type="term" value="P:respiratory electron transport chain"/>
    <property type="evidence" value="ECO:0007669"/>
    <property type="project" value="InterPro"/>
</dbReference>
<dbReference type="PANTHER" id="PTHR30074:SF6">
    <property type="entry name" value="FORMATE DEHYDROGENASE GAMMA SUBUNIT"/>
    <property type="match status" value="1"/>
</dbReference>
<dbReference type="EMBL" id="FZNN01000013">
    <property type="protein sequence ID" value="SNR62168.1"/>
    <property type="molecule type" value="Genomic_DNA"/>
</dbReference>
<evidence type="ECO:0000313" key="16">
    <source>
        <dbReference type="EMBL" id="SNR62168.1"/>
    </source>
</evidence>
<evidence type="ECO:0000256" key="4">
    <source>
        <dbReference type="ARBA" id="ARBA00022448"/>
    </source>
</evidence>
<dbReference type="GO" id="GO:0008863">
    <property type="term" value="F:formate dehydrogenase (NAD+) activity"/>
    <property type="evidence" value="ECO:0007669"/>
    <property type="project" value="InterPro"/>
</dbReference>
<dbReference type="GO" id="GO:0005886">
    <property type="term" value="C:plasma membrane"/>
    <property type="evidence" value="ECO:0007669"/>
    <property type="project" value="UniProtKB-SubCell"/>
</dbReference>
<feature type="domain" description="Cytochrome b561 bacterial/Ni-hydrogenase" evidence="15">
    <location>
        <begin position="165"/>
        <end position="371"/>
    </location>
</feature>
<feature type="transmembrane region" description="Helical" evidence="13">
    <location>
        <begin position="221"/>
        <end position="238"/>
    </location>
</feature>
<reference evidence="16 17" key="1">
    <citation type="submission" date="2017-06" db="EMBL/GenBank/DDBJ databases">
        <authorList>
            <person name="Kim H.J."/>
            <person name="Triplett B.A."/>
        </authorList>
    </citation>
    <scope>NUCLEOTIDE SEQUENCE [LARGE SCALE GENOMIC DNA]</scope>
    <source>
        <strain evidence="16 17">DSM 29052</strain>
    </source>
</reference>
<dbReference type="AlphaFoldDB" id="A0A238XUF3"/>
<evidence type="ECO:0000256" key="7">
    <source>
        <dbReference type="ARBA" id="ARBA00022692"/>
    </source>
</evidence>
<evidence type="ECO:0000256" key="6">
    <source>
        <dbReference type="ARBA" id="ARBA00022617"/>
    </source>
</evidence>
<gene>
    <name evidence="16" type="ORF">SAMN06265370_11315</name>
</gene>
<dbReference type="OrthoDB" id="9790598at2"/>
<organism evidence="16 17">
    <name type="scientific">Puniceibacterium sediminis</name>
    <dbReference type="NCBI Taxonomy" id="1608407"/>
    <lineage>
        <taxon>Bacteria</taxon>
        <taxon>Pseudomonadati</taxon>
        <taxon>Pseudomonadota</taxon>
        <taxon>Alphaproteobacteria</taxon>
        <taxon>Rhodobacterales</taxon>
        <taxon>Paracoccaceae</taxon>
        <taxon>Puniceibacterium</taxon>
    </lineage>
</organism>
<evidence type="ECO:0000313" key="17">
    <source>
        <dbReference type="Proteomes" id="UP000198417"/>
    </source>
</evidence>
<dbReference type="GO" id="GO:0009055">
    <property type="term" value="F:electron transfer activity"/>
    <property type="evidence" value="ECO:0007669"/>
    <property type="project" value="InterPro"/>
</dbReference>
<keyword evidence="17" id="KW-1185">Reference proteome</keyword>
<sequence length="405" mass="44478">MKTLYPLFVLLALALAPVPAVAQDGHVDPSVTEQGPGRTAQTLEDILARQRGEAVDDSTRKALIGHPEDAAPMSSPLGTRGGASDPDLWRGLRYDEADVTTLQRGPAATTLIQDNGMWWLEFRHGPLITYGSWLLLGTIGLLAVFYLIRGRVRIDGPKTGRKIERFKFIERMGHWLLAGSFLILGITGLITLMGRKFLIPAFGHDAFSTMAIGAKWIHDNVSWAFMLGLVIIFVMWVVHNIPDRTDIKWFLKGGGLFGGGGHPDAKKFNAGQKIIFWSVILLGASISISGLSLLFPFELHLFGPTFAHLNDWGVPQMLGYGPLPTDLPPQAEMQYSQLWHAIVAFVLMAVILAHIYIGTVGMEGAFDAMGSGMVEEQWAKEHHNLWVAEVKERESAAHKSATPAE</sequence>
<keyword evidence="10 13" id="KW-1133">Transmembrane helix</keyword>
<keyword evidence="5" id="KW-1003">Cell membrane</keyword>
<keyword evidence="7 13" id="KW-0812">Transmembrane</keyword>
<keyword evidence="6" id="KW-0349">Heme</keyword>
<dbReference type="NCBIfam" id="TIGR01583">
    <property type="entry name" value="formate-DH-gamm"/>
    <property type="match status" value="1"/>
</dbReference>
<comment type="similarity">
    <text evidence="3">Belongs to the formate dehydrogenase gamma subunit family.</text>
</comment>
<evidence type="ECO:0000256" key="1">
    <source>
        <dbReference type="ARBA" id="ARBA00001971"/>
    </source>
</evidence>
<evidence type="ECO:0000259" key="15">
    <source>
        <dbReference type="Pfam" id="PF01292"/>
    </source>
</evidence>
<dbReference type="GO" id="GO:0009326">
    <property type="term" value="C:formate dehydrogenase complex"/>
    <property type="evidence" value="ECO:0007669"/>
    <property type="project" value="InterPro"/>
</dbReference>
<keyword evidence="4" id="KW-0813">Transport</keyword>
<evidence type="ECO:0000256" key="12">
    <source>
        <dbReference type="ARBA" id="ARBA00023136"/>
    </source>
</evidence>
<dbReference type="PANTHER" id="PTHR30074">
    <property type="entry name" value="FORMATE DEHYDROGENASE, NITRATE-INDUCIBLE, CYTOCHROME B556 FDN SUBUNIT"/>
    <property type="match status" value="1"/>
</dbReference>
<feature type="transmembrane region" description="Helical" evidence="13">
    <location>
        <begin position="274"/>
        <end position="295"/>
    </location>
</feature>
<keyword evidence="8" id="KW-0479">Metal-binding</keyword>
<evidence type="ECO:0000256" key="11">
    <source>
        <dbReference type="ARBA" id="ARBA00023004"/>
    </source>
</evidence>
<evidence type="ECO:0000256" key="14">
    <source>
        <dbReference type="SAM" id="SignalP"/>
    </source>
</evidence>
<feature type="transmembrane region" description="Helical" evidence="13">
    <location>
        <begin position="338"/>
        <end position="357"/>
    </location>
</feature>
<proteinExistence type="inferred from homology"/>
<comment type="cofactor">
    <cofactor evidence="1">
        <name>heme</name>
        <dbReference type="ChEBI" id="CHEBI:30413"/>
    </cofactor>
</comment>
<keyword evidence="14" id="KW-0732">Signal</keyword>
<dbReference type="Gene3D" id="1.20.950.20">
    <property type="entry name" value="Transmembrane di-heme cytochromes, Chain C"/>
    <property type="match status" value="1"/>
</dbReference>
<evidence type="ECO:0000256" key="3">
    <source>
        <dbReference type="ARBA" id="ARBA00010747"/>
    </source>
</evidence>
<dbReference type="InterPro" id="IPR051817">
    <property type="entry name" value="FDH_cytochrome_b556_subunit"/>
</dbReference>
<dbReference type="GO" id="GO:0015944">
    <property type="term" value="P:formate oxidation"/>
    <property type="evidence" value="ECO:0007669"/>
    <property type="project" value="TreeGrafter"/>
</dbReference>
<dbReference type="GO" id="GO:0009061">
    <property type="term" value="P:anaerobic respiration"/>
    <property type="evidence" value="ECO:0007669"/>
    <property type="project" value="TreeGrafter"/>
</dbReference>